<keyword evidence="4" id="KW-1185">Reference proteome</keyword>
<protein>
    <recommendedName>
        <fullName evidence="2">PhnA protein N-terminal proteobacterial domain-containing protein</fullName>
    </recommendedName>
</protein>
<evidence type="ECO:0000259" key="2">
    <source>
        <dbReference type="SMART" id="SM00782"/>
    </source>
</evidence>
<feature type="domain" description="PhnA protein N-terminal proteobacterial" evidence="2">
    <location>
        <begin position="6"/>
        <end position="47"/>
    </location>
</feature>
<proteinExistence type="predicted"/>
<dbReference type="InterPro" id="IPR013988">
    <property type="entry name" value="YjdM_C"/>
</dbReference>
<reference evidence="3 4" key="1">
    <citation type="submission" date="2019-02" db="EMBL/GenBank/DDBJ databases">
        <title>Deep-cultivation of Planctomycetes and their phenomic and genomic characterization uncovers novel biology.</title>
        <authorList>
            <person name="Wiegand S."/>
            <person name="Jogler M."/>
            <person name="Boedeker C."/>
            <person name="Pinto D."/>
            <person name="Vollmers J."/>
            <person name="Rivas-Marin E."/>
            <person name="Kohn T."/>
            <person name="Peeters S.H."/>
            <person name="Heuer A."/>
            <person name="Rast P."/>
            <person name="Oberbeckmann S."/>
            <person name="Bunk B."/>
            <person name="Jeske O."/>
            <person name="Meyerdierks A."/>
            <person name="Storesund J.E."/>
            <person name="Kallscheuer N."/>
            <person name="Luecker S."/>
            <person name="Lage O.M."/>
            <person name="Pohl T."/>
            <person name="Merkel B.J."/>
            <person name="Hornburger P."/>
            <person name="Mueller R.-W."/>
            <person name="Bruemmer F."/>
            <person name="Labrenz M."/>
            <person name="Spormann A.M."/>
            <person name="Op den Camp H."/>
            <person name="Overmann J."/>
            <person name="Amann R."/>
            <person name="Jetten M.S.M."/>
            <person name="Mascher T."/>
            <person name="Medema M.H."/>
            <person name="Devos D.P."/>
            <person name="Kaster A.-K."/>
            <person name="Ovreas L."/>
            <person name="Rohde M."/>
            <person name="Galperin M.Y."/>
            <person name="Jogler C."/>
        </authorList>
    </citation>
    <scope>NUCLEOTIDE SEQUENCE [LARGE SCALE GENOMIC DNA]</scope>
    <source>
        <strain evidence="3 4">Poly30</strain>
    </source>
</reference>
<feature type="region of interest" description="Disordered" evidence="1">
    <location>
        <begin position="106"/>
        <end position="133"/>
    </location>
</feature>
<dbReference type="OrthoDB" id="9810131at2"/>
<name>A0A518ENB1_9BACT</name>
<dbReference type="InterPro" id="IPR013991">
    <property type="entry name" value="PhnaA_N_proteobac"/>
</dbReference>
<dbReference type="Proteomes" id="UP000320390">
    <property type="component" value="Chromosome"/>
</dbReference>
<dbReference type="SMART" id="SM00782">
    <property type="entry name" value="PhnA_Zn_Ribbon"/>
    <property type="match status" value="1"/>
</dbReference>
<sequence>MSLPPDLQARSGGACELCHSTDGVEAHVVSPREEAVAVCGPCRAGVNGALGDLHRWHCLQETAWSEHPAVQVVAWRLLGQIGESWAAELREQLYLDEDTAEWARAGEGAGAGSGAGEEGAPGRPTVDSHGAELHSGDSVTLIKDLDVKGAGFTAKRGTLVKDIRLAEDPELIEGRVNKTVIYLRTEFLKKA</sequence>
<evidence type="ECO:0000256" key="1">
    <source>
        <dbReference type="SAM" id="MobiDB-lite"/>
    </source>
</evidence>
<dbReference type="RefSeq" id="WP_145194966.1">
    <property type="nucleotide sequence ID" value="NZ_CP036434.1"/>
</dbReference>
<dbReference type="SUPFAM" id="SSF82057">
    <property type="entry name" value="Prokaryotic SH3-related domain"/>
    <property type="match status" value="1"/>
</dbReference>
<evidence type="ECO:0000313" key="4">
    <source>
        <dbReference type="Proteomes" id="UP000320390"/>
    </source>
</evidence>
<dbReference type="AlphaFoldDB" id="A0A518ENB1"/>
<gene>
    <name evidence="3" type="ORF">Poly30_10590</name>
</gene>
<dbReference type="EMBL" id="CP036434">
    <property type="protein sequence ID" value="QDV05561.1"/>
    <property type="molecule type" value="Genomic_DNA"/>
</dbReference>
<dbReference type="Gene3D" id="2.30.30.40">
    <property type="entry name" value="SH3 Domains"/>
    <property type="match status" value="1"/>
</dbReference>
<evidence type="ECO:0000313" key="3">
    <source>
        <dbReference type="EMBL" id="QDV05561.1"/>
    </source>
</evidence>
<feature type="compositionally biased region" description="Gly residues" evidence="1">
    <location>
        <begin position="107"/>
        <end position="119"/>
    </location>
</feature>
<dbReference type="Pfam" id="PF03831">
    <property type="entry name" value="YjdM"/>
    <property type="match status" value="1"/>
</dbReference>
<accession>A0A518ENB1</accession>
<organism evidence="3 4">
    <name type="scientific">Saltatorellus ferox</name>
    <dbReference type="NCBI Taxonomy" id="2528018"/>
    <lineage>
        <taxon>Bacteria</taxon>
        <taxon>Pseudomonadati</taxon>
        <taxon>Planctomycetota</taxon>
        <taxon>Planctomycetia</taxon>
        <taxon>Planctomycetia incertae sedis</taxon>
        <taxon>Saltatorellus</taxon>
    </lineage>
</organism>